<keyword evidence="1" id="KW-0812">Transmembrane</keyword>
<dbReference type="SMART" id="SM01375">
    <property type="entry name" value="Dynein_light"/>
    <property type="match status" value="1"/>
</dbReference>
<organism evidence="3 4">
    <name type="scientific">Ditylenchus dipsaci</name>
    <dbReference type="NCBI Taxonomy" id="166011"/>
    <lineage>
        <taxon>Eukaryota</taxon>
        <taxon>Metazoa</taxon>
        <taxon>Ecdysozoa</taxon>
        <taxon>Nematoda</taxon>
        <taxon>Chromadorea</taxon>
        <taxon>Rhabditida</taxon>
        <taxon>Tylenchina</taxon>
        <taxon>Tylenchomorpha</taxon>
        <taxon>Sphaerularioidea</taxon>
        <taxon>Anguinidae</taxon>
        <taxon>Anguininae</taxon>
        <taxon>Ditylenchus</taxon>
    </lineage>
</organism>
<feature type="domain" description="MHD2" evidence="2">
    <location>
        <begin position="845"/>
        <end position="954"/>
    </location>
</feature>
<evidence type="ECO:0000256" key="1">
    <source>
        <dbReference type="SAM" id="Phobius"/>
    </source>
</evidence>
<dbReference type="InterPro" id="IPR001372">
    <property type="entry name" value="Dynein_light_chain_typ-1/2"/>
</dbReference>
<dbReference type="Gene3D" id="3.30.740.10">
    <property type="entry name" value="Protein Inhibitor Of Neuronal Nitric Oxide Synthase"/>
    <property type="match status" value="1"/>
</dbReference>
<dbReference type="GO" id="GO:0030286">
    <property type="term" value="C:dynein complex"/>
    <property type="evidence" value="ECO:0007669"/>
    <property type="project" value="InterPro"/>
</dbReference>
<feature type="transmembrane region" description="Helical" evidence="1">
    <location>
        <begin position="977"/>
        <end position="996"/>
    </location>
</feature>
<dbReference type="GO" id="GO:0007017">
    <property type="term" value="P:microtubule-based process"/>
    <property type="evidence" value="ECO:0007669"/>
    <property type="project" value="InterPro"/>
</dbReference>
<dbReference type="InterPro" id="IPR014772">
    <property type="entry name" value="Munc13_dom-2"/>
</dbReference>
<proteinExistence type="predicted"/>
<feature type="transmembrane region" description="Helical" evidence="1">
    <location>
        <begin position="705"/>
        <end position="729"/>
    </location>
</feature>
<sequence length="1201" mass="136417">MQNDVNHNSSSSNNSQLYAQVIRAILQDSDIIGSHKKQEGNTGGQSRSYELAELLRQLWDYDYGQHQRILRENDNCTNYFLSISVKASNHANAPQKYLLQISKAEEKSKQVEESYLNLAEANDFVLKLCHGRRSVVRLSAVPEELPIVPASPVGSIFSNSCHSPSSMSNASNDSLDQFEQEVSSPAFLLPFALRKFSQQPANKQQQDGQEHPMVARSISLKGGSNKSPLFQRSGSFLKRLVRSHGRACHHMTIRAKNLVLDEKQSLPIPSLPNLQVHFALKKTNSLHQDQSNQMETQEFVNLLRFFQSKLVVSKTEGLSFTDDELNSETSHCHRRDCSKGASFYNLSCLSTHFYFTGVILEEQPVDEFNIERICASIQQRLTQLRTCSRWDGGQLESMAASFLAERIILSVERLLQAVPVDLFFPVHRSLDEQFEYLSHALIPLIDLVHLSICSSVEPVKPAAGYNPQPLIDLVHLSIWQQCGASETSSRLQSTVCKLCENCVQLAVAGWLKEQGLVFKNSQLTSKRDMDGLCELVDSLHLAFKNFGHTYEAFFDRLCFSYMARCSGHWTTRCVWPVEDTDQLVTFTKSSMKLFDALGDFSALTKEFGREKCSIQEFEPWFEHVAVFWSTSWRHVYMEFIRKCVEESKYGGKMISSSSLSQQDQQDLMAECKQGAELHDSTVNCLAFCKALCDDFLRLRAQHRSILLLGCLQITAILVDCLGSFVVQVLQQLKGNASTSKMLQTANGIEHASTHLSQNFERFLDVRRLQEVLLQEEECERVQAMCSIRHIMAAARTRCRAIADHIVESLCERKAEDIKRYCSLITRSLDAPKKSLRCYFRQVFTNEPEDQLLVFLDKTCSQLHQRLLPRLYATARTALWRQTREIMDKQLLGGQHSVYYRDIDKACESICTILQVDWSEEHSQLRRKLHINRAETLELILQYYSRLADNTMMASHNRPKSPTLRLDFGLAISTPPIVRFYCIFMYFVLMIYLSFVTDPYLRLELYLDVYFTGSVPAHHRETKKQTLNPKWMRSSDVLLSSGSYFSVVSSFRKLVGSMADNDKTICAAGPVKPNSKASKEVKVHPAATRTLSILLLLTGLLVVNLRKSMCQAVQLDVKVCEMRTDAASVAISIVIQCLVMKLSSADIAEELKRCMDAACPVGPWHVVIGEAFYSIATHLPNFYLFFCVNNLKIIAFKCREQD</sequence>
<keyword evidence="1" id="KW-0472">Membrane</keyword>
<accession>A0A915EVC2</accession>
<protein>
    <submittedName>
        <fullName evidence="4">MHD2 domain-containing protein</fullName>
    </submittedName>
</protein>
<dbReference type="CDD" id="cd21450">
    <property type="entry name" value="DLC-like_DYNLL1-like"/>
    <property type="match status" value="1"/>
</dbReference>
<evidence type="ECO:0000259" key="2">
    <source>
        <dbReference type="PROSITE" id="PS51259"/>
    </source>
</evidence>
<evidence type="ECO:0000313" key="4">
    <source>
        <dbReference type="WBParaSite" id="jg9392"/>
    </source>
</evidence>
<dbReference type="SUPFAM" id="SSF54648">
    <property type="entry name" value="DLC"/>
    <property type="match status" value="1"/>
</dbReference>
<dbReference type="InterPro" id="IPR037177">
    <property type="entry name" value="DLC_sf"/>
</dbReference>
<keyword evidence="1" id="KW-1133">Transmembrane helix</keyword>
<dbReference type="AlphaFoldDB" id="A0A915EVC2"/>
<dbReference type="Pfam" id="PF01221">
    <property type="entry name" value="Dynein_light"/>
    <property type="match status" value="1"/>
</dbReference>
<dbReference type="WBParaSite" id="jg9392">
    <property type="protein sequence ID" value="jg9392"/>
    <property type="gene ID" value="jg9392"/>
</dbReference>
<dbReference type="PROSITE" id="PS51259">
    <property type="entry name" value="MHD2"/>
    <property type="match status" value="1"/>
</dbReference>
<feature type="transmembrane region" description="Helical" evidence="1">
    <location>
        <begin position="1085"/>
        <end position="1104"/>
    </location>
</feature>
<evidence type="ECO:0000313" key="3">
    <source>
        <dbReference type="Proteomes" id="UP000887574"/>
    </source>
</evidence>
<dbReference type="Proteomes" id="UP000887574">
    <property type="component" value="Unplaced"/>
</dbReference>
<reference evidence="4" key="1">
    <citation type="submission" date="2022-11" db="UniProtKB">
        <authorList>
            <consortium name="WormBaseParasite"/>
        </authorList>
    </citation>
    <scope>IDENTIFICATION</scope>
</reference>
<name>A0A915EVC2_9BILA</name>
<keyword evidence="3" id="KW-1185">Reference proteome</keyword>